<dbReference type="AlphaFoldDB" id="A0A7I8JL47"/>
<dbReference type="Proteomes" id="UP001189122">
    <property type="component" value="Unassembled WGS sequence"/>
</dbReference>
<dbReference type="EMBL" id="LR743601">
    <property type="protein sequence ID" value="CAA2631262.1"/>
    <property type="molecule type" value="Genomic_DNA"/>
</dbReference>
<accession>A0A7I8JL47</accession>
<evidence type="ECO:0000313" key="2">
    <source>
        <dbReference type="Proteomes" id="UP001189122"/>
    </source>
</evidence>
<evidence type="ECO:0000313" key="1">
    <source>
        <dbReference type="EMBL" id="CAA2631262.1"/>
    </source>
</evidence>
<dbReference type="EMBL" id="CACRZD030000014">
    <property type="protein sequence ID" value="CAA6670505.1"/>
    <property type="molecule type" value="Genomic_DNA"/>
</dbReference>
<proteinExistence type="predicted"/>
<sequence length="56" mass="6217">MARAHLNLILALKQPPPKIEKTSNLNTLQLLNAIQAKVIQVTLRKLLFVGTTVNNI</sequence>
<organism evidence="1">
    <name type="scientific">Spirodela intermedia</name>
    <name type="common">Intermediate duckweed</name>
    <dbReference type="NCBI Taxonomy" id="51605"/>
    <lineage>
        <taxon>Eukaryota</taxon>
        <taxon>Viridiplantae</taxon>
        <taxon>Streptophyta</taxon>
        <taxon>Embryophyta</taxon>
        <taxon>Tracheophyta</taxon>
        <taxon>Spermatophyta</taxon>
        <taxon>Magnoliopsida</taxon>
        <taxon>Liliopsida</taxon>
        <taxon>Araceae</taxon>
        <taxon>Lemnoideae</taxon>
        <taxon>Spirodela</taxon>
    </lineage>
</organism>
<name>A0A7I8JL47_SPIIN</name>
<gene>
    <name evidence="1" type="ORF">SI7747_14016910</name>
</gene>
<reference evidence="1 2" key="1">
    <citation type="submission" date="2019-12" db="EMBL/GenBank/DDBJ databases">
        <authorList>
            <person name="Scholz U."/>
            <person name="Mascher M."/>
            <person name="Fiebig A."/>
        </authorList>
    </citation>
    <scope>NUCLEOTIDE SEQUENCE</scope>
</reference>
<protein>
    <submittedName>
        <fullName evidence="1">Uncharacterized protein</fullName>
    </submittedName>
</protein>
<keyword evidence="2" id="KW-1185">Reference proteome</keyword>